<keyword evidence="4" id="KW-0677">Repeat</keyword>
<name>A0A9W4JGZ8_9EURO</name>
<dbReference type="SUPFAM" id="SSF56801">
    <property type="entry name" value="Acetyl-CoA synthetase-like"/>
    <property type="match status" value="1"/>
</dbReference>
<gene>
    <name evidence="6" type="ORF">PSALAMII_LOCUS7036</name>
</gene>
<evidence type="ECO:0000313" key="7">
    <source>
        <dbReference type="Proteomes" id="UP001152646"/>
    </source>
</evidence>
<dbReference type="PROSITE" id="PS50075">
    <property type="entry name" value="CARRIER"/>
    <property type="match status" value="1"/>
</dbReference>
<evidence type="ECO:0000256" key="4">
    <source>
        <dbReference type="ARBA" id="ARBA00022737"/>
    </source>
</evidence>
<dbReference type="InterPro" id="IPR001242">
    <property type="entry name" value="Condensation_dom"/>
</dbReference>
<evidence type="ECO:0000313" key="6">
    <source>
        <dbReference type="EMBL" id="CAG8390848.1"/>
    </source>
</evidence>
<dbReference type="EMBL" id="CAJVPA010000195">
    <property type="protein sequence ID" value="CAG8390848.1"/>
    <property type="molecule type" value="Genomic_DNA"/>
</dbReference>
<dbReference type="InterPro" id="IPR010071">
    <property type="entry name" value="AA_adenyl_dom"/>
</dbReference>
<dbReference type="GO" id="GO:0016874">
    <property type="term" value="F:ligase activity"/>
    <property type="evidence" value="ECO:0007669"/>
    <property type="project" value="UniProtKB-KW"/>
</dbReference>
<dbReference type="PROSITE" id="PS00012">
    <property type="entry name" value="PHOSPHOPANTETHEINE"/>
    <property type="match status" value="1"/>
</dbReference>
<feature type="domain" description="Carrier" evidence="5">
    <location>
        <begin position="1"/>
        <end position="72"/>
    </location>
</feature>
<evidence type="ECO:0000256" key="1">
    <source>
        <dbReference type="ARBA" id="ARBA00022450"/>
    </source>
</evidence>
<dbReference type="Proteomes" id="UP001152646">
    <property type="component" value="Unassembled WGS sequence"/>
</dbReference>
<accession>A0A9W4JGZ8</accession>
<dbReference type="PANTHER" id="PTHR45527:SF1">
    <property type="entry name" value="FATTY ACID SYNTHASE"/>
    <property type="match status" value="1"/>
</dbReference>
<evidence type="ECO:0000256" key="2">
    <source>
        <dbReference type="ARBA" id="ARBA00022553"/>
    </source>
</evidence>
<dbReference type="CDD" id="cd05918">
    <property type="entry name" value="A_NRPS_SidN3_like"/>
    <property type="match status" value="1"/>
</dbReference>
<comment type="caution">
    <text evidence="6">The sequence shown here is derived from an EMBL/GenBank/DDBJ whole genome shotgun (WGS) entry which is preliminary data.</text>
</comment>
<dbReference type="InterPro" id="IPR020845">
    <property type="entry name" value="AMP-binding_CS"/>
</dbReference>
<dbReference type="Pfam" id="PF00501">
    <property type="entry name" value="AMP-binding"/>
    <property type="match status" value="1"/>
</dbReference>
<dbReference type="Gene3D" id="3.30.300.30">
    <property type="match status" value="1"/>
</dbReference>
<dbReference type="GO" id="GO:0005737">
    <property type="term" value="C:cytoplasm"/>
    <property type="evidence" value="ECO:0007669"/>
    <property type="project" value="TreeGrafter"/>
</dbReference>
<evidence type="ECO:0000256" key="3">
    <source>
        <dbReference type="ARBA" id="ARBA00022598"/>
    </source>
</evidence>
<dbReference type="AlphaFoldDB" id="A0A9W4JGZ8"/>
<dbReference type="GO" id="GO:0031177">
    <property type="term" value="F:phosphopantetheine binding"/>
    <property type="evidence" value="ECO:0007669"/>
    <property type="project" value="TreeGrafter"/>
</dbReference>
<dbReference type="OrthoDB" id="416786at2759"/>
<proteinExistence type="predicted"/>
<dbReference type="FunFam" id="3.40.50.980:FF:000001">
    <property type="entry name" value="Non-ribosomal peptide synthetase"/>
    <property type="match status" value="1"/>
</dbReference>
<keyword evidence="1" id="KW-0596">Phosphopantetheine</keyword>
<dbReference type="GO" id="GO:0043041">
    <property type="term" value="P:amino acid activation for nonribosomal peptide biosynthetic process"/>
    <property type="evidence" value="ECO:0007669"/>
    <property type="project" value="TreeGrafter"/>
</dbReference>
<dbReference type="PANTHER" id="PTHR45527">
    <property type="entry name" value="NONRIBOSOMAL PEPTIDE SYNTHETASE"/>
    <property type="match status" value="1"/>
</dbReference>
<dbReference type="NCBIfam" id="TIGR01733">
    <property type="entry name" value="AA-adenyl-dom"/>
    <property type="match status" value="1"/>
</dbReference>
<dbReference type="Pfam" id="PF00550">
    <property type="entry name" value="PP-binding"/>
    <property type="match status" value="1"/>
</dbReference>
<evidence type="ECO:0000259" key="5">
    <source>
        <dbReference type="PROSITE" id="PS50075"/>
    </source>
</evidence>
<dbReference type="Pfam" id="PF00668">
    <property type="entry name" value="Condensation"/>
    <property type="match status" value="1"/>
</dbReference>
<dbReference type="InterPro" id="IPR045851">
    <property type="entry name" value="AMP-bd_C_sf"/>
</dbReference>
<dbReference type="InterPro" id="IPR036736">
    <property type="entry name" value="ACP-like_sf"/>
</dbReference>
<dbReference type="PROSITE" id="PS00455">
    <property type="entry name" value="AMP_BINDING"/>
    <property type="match status" value="1"/>
</dbReference>
<dbReference type="Gene3D" id="3.30.559.30">
    <property type="entry name" value="Nonribosomal peptide synthetase, condensation domain"/>
    <property type="match status" value="1"/>
</dbReference>
<dbReference type="Gene3D" id="1.10.1200.10">
    <property type="entry name" value="ACP-like"/>
    <property type="match status" value="1"/>
</dbReference>
<dbReference type="Gene3D" id="3.40.50.12780">
    <property type="entry name" value="N-terminal domain of ligase-like"/>
    <property type="match status" value="1"/>
</dbReference>
<dbReference type="SUPFAM" id="SSF52777">
    <property type="entry name" value="CoA-dependent acyltransferases"/>
    <property type="match status" value="2"/>
</dbReference>
<dbReference type="SUPFAM" id="SSF47336">
    <property type="entry name" value="ACP-like"/>
    <property type="match status" value="1"/>
</dbReference>
<dbReference type="GO" id="GO:0044550">
    <property type="term" value="P:secondary metabolite biosynthetic process"/>
    <property type="evidence" value="ECO:0007669"/>
    <property type="project" value="TreeGrafter"/>
</dbReference>
<dbReference type="Gene3D" id="3.30.559.10">
    <property type="entry name" value="Chloramphenicol acetyltransferase-like domain"/>
    <property type="match status" value="1"/>
</dbReference>
<dbReference type="InterPro" id="IPR006162">
    <property type="entry name" value="Ppantetheine_attach_site"/>
</dbReference>
<organism evidence="6 7">
    <name type="scientific">Penicillium salamii</name>
    <dbReference type="NCBI Taxonomy" id="1612424"/>
    <lineage>
        <taxon>Eukaryota</taxon>
        <taxon>Fungi</taxon>
        <taxon>Dikarya</taxon>
        <taxon>Ascomycota</taxon>
        <taxon>Pezizomycotina</taxon>
        <taxon>Eurotiomycetes</taxon>
        <taxon>Eurotiomycetidae</taxon>
        <taxon>Eurotiales</taxon>
        <taxon>Aspergillaceae</taxon>
        <taxon>Penicillium</taxon>
    </lineage>
</organism>
<keyword evidence="3" id="KW-0436">Ligase</keyword>
<sequence>MDSLLKSLWASVLEINEHYVEEDDNFFEVGGNSIIAVRLAAAAEKIGMSLPVTDIFRYPEFSEMARVIKMSESHSKRDTGPFQLMESSGIETTEILQQISNAHPEINQFLIEDVYPSTPLQAGLMVVSTRQQGSYISQFVFRIPTATDLESFQKAWDQVVEAVDTPRTRMVNLSNPAGCFQAIVKEKIRWHKAVGLQDYLQKDKATAMGFGDPLVRFAIVSDATSNDLHFVWTIHHCIWDRWSVDLLWQKVASVYHGADKGSIKAPKYSGFVAHVLNANTFDHENFWKSRLSNINTKTFPPLPYQNYQPKTSASSKYSTTISRRGSSEVTISSIIQAAWALTVGKHSDCEDVIFGTVLIGRDTPAKGITEVLGPTIATVPIRAHLDYARNAEEYLKEVQVHATDVIPFEHMGLSSISKLNEDTKAACQFQNLLVIQPHKTGAHPLQWSQVKTHQAEAHPYGLVVECTLGAEQDTLEIEVYFDPHLLSNMEVDNVAHHFQQAISSLNGESTKQLLGDIEISCPNDESNIASWNMGATSNPVDACIHEIFQQTAQQQPDAQAICSWDGTLSYRKLDELSTKLAQSLAGCYGVGPETCVPLCFEKSYWSVVATIAVLKAGGTFVPLDASHPQTRLCELVKDVKSRVVLSSPQFSNLFTESVAETVLSIDEQHFDQLQIPRDDFEVGYANASGIAYIIYTSGSTGKPKGTMVEHGAFLSSWKGFSKSISMSKSSRVLQFTSNSFDASLVETLSTVLCGGCICIPSEDEKFNSLPQAMTRMMVNWMLLVPSFARILDPASLPHIKTIVLGGEAASENDFTRWITQGAHVINAYGPTECSVISASNMNVEPESDPTNIGKVTCGSCWVVDKNNHNRLAPVGCPGELLLEGPHLARGYVHNDAATSAAFVQSPSWGKGRRFYKTGDIVRQRMDGSLSFLGRKDMQVKLRGQRLELPEIEHQIKRYLGSEVHVAVEIATVNSSVAGEEQSQHLVAFVLPTQGLLLHRCECFV</sequence>
<dbReference type="FunFam" id="3.40.50.12780:FF:000014">
    <property type="entry name" value="Nonribosomal peptide synthetase 1"/>
    <property type="match status" value="1"/>
</dbReference>
<protein>
    <recommendedName>
        <fullName evidence="5">Carrier domain-containing protein</fullName>
    </recommendedName>
</protein>
<dbReference type="InterPro" id="IPR042099">
    <property type="entry name" value="ANL_N_sf"/>
</dbReference>
<dbReference type="InterPro" id="IPR009081">
    <property type="entry name" value="PP-bd_ACP"/>
</dbReference>
<reference evidence="6" key="1">
    <citation type="submission" date="2021-07" db="EMBL/GenBank/DDBJ databases">
        <authorList>
            <person name="Branca A.L. A."/>
        </authorList>
    </citation>
    <scope>NUCLEOTIDE SEQUENCE</scope>
</reference>
<dbReference type="InterPro" id="IPR023213">
    <property type="entry name" value="CAT-like_dom_sf"/>
</dbReference>
<keyword evidence="2" id="KW-0597">Phosphoprotein</keyword>
<dbReference type="CDD" id="cd19545">
    <property type="entry name" value="FUM14_C_NRPS-like"/>
    <property type="match status" value="1"/>
</dbReference>
<dbReference type="InterPro" id="IPR000873">
    <property type="entry name" value="AMP-dep_synth/lig_dom"/>
</dbReference>